<evidence type="ECO:0000313" key="2">
    <source>
        <dbReference type="EMBL" id="RKP33467.1"/>
    </source>
</evidence>
<dbReference type="GO" id="GO:0005634">
    <property type="term" value="C:nucleus"/>
    <property type="evidence" value="ECO:0007669"/>
    <property type="project" value="TreeGrafter"/>
</dbReference>
<dbReference type="Proteomes" id="UP000268162">
    <property type="component" value="Unassembled WGS sequence"/>
</dbReference>
<dbReference type="AlphaFoldDB" id="A0A4P9ZJS0"/>
<dbReference type="Pfam" id="PF07818">
    <property type="entry name" value="HCNGP"/>
    <property type="match status" value="1"/>
</dbReference>
<keyword evidence="3" id="KW-1185">Reference proteome</keyword>
<protein>
    <submittedName>
        <fullName evidence="2">HCNGP-like protein-domain-containing protein</fullName>
    </submittedName>
</protein>
<evidence type="ECO:0000313" key="3">
    <source>
        <dbReference type="Proteomes" id="UP000268162"/>
    </source>
</evidence>
<dbReference type="STRING" id="215637.A0A4P9ZJS0"/>
<feature type="region of interest" description="Disordered" evidence="1">
    <location>
        <begin position="15"/>
        <end position="97"/>
    </location>
</feature>
<accession>A0A4P9ZJS0</accession>
<name>A0A4P9ZJS0_9FUNG</name>
<proteinExistence type="predicted"/>
<evidence type="ECO:0000256" key="1">
    <source>
        <dbReference type="SAM" id="MobiDB-lite"/>
    </source>
</evidence>
<dbReference type="EMBL" id="ML003846">
    <property type="protein sequence ID" value="RKP33467.1"/>
    <property type="molecule type" value="Genomic_DNA"/>
</dbReference>
<reference evidence="3" key="1">
    <citation type="journal article" date="2018" name="Nat. Microbiol.">
        <title>Leveraging single-cell genomics to expand the fungal tree of life.</title>
        <authorList>
            <person name="Ahrendt S.R."/>
            <person name="Quandt C.A."/>
            <person name="Ciobanu D."/>
            <person name="Clum A."/>
            <person name="Salamov A."/>
            <person name="Andreopoulos B."/>
            <person name="Cheng J.F."/>
            <person name="Woyke T."/>
            <person name="Pelin A."/>
            <person name="Henrissat B."/>
            <person name="Reynolds N.K."/>
            <person name="Benny G.L."/>
            <person name="Smith M.E."/>
            <person name="James T.Y."/>
            <person name="Grigoriev I.V."/>
        </authorList>
    </citation>
    <scope>NUCLEOTIDE SEQUENCE [LARGE SCALE GENOMIC DNA]</scope>
    <source>
        <strain evidence="3">RSA 468</strain>
    </source>
</reference>
<dbReference type="PANTHER" id="PTHR13464:SF0">
    <property type="entry name" value="SAP30-BINDING PROTEIN"/>
    <property type="match status" value="1"/>
</dbReference>
<dbReference type="GO" id="GO:0006355">
    <property type="term" value="P:regulation of DNA-templated transcription"/>
    <property type="evidence" value="ECO:0007669"/>
    <property type="project" value="InterPro"/>
</dbReference>
<feature type="compositionally biased region" description="Polar residues" evidence="1">
    <location>
        <begin position="26"/>
        <end position="64"/>
    </location>
</feature>
<sequence>MADASEKNSLAGLLSYIDTSDEGSDSDSPTNTAGHNRIVQYTDTASPQNASSVDAISPHPNSSPAEPDNPQEEVPIADKPTDPLANGAALTTLDTPEDVDVDEAHLRRLLIPPTLPGIANWGIPDEPTGEGDPDVQHKFAQWHDLMQQGANFNTRMYQSKAFRNPHICAKLIDHLAIEEIGSNYPTALFDPQAFTPAAYAREMEELVKKAEAADDGPVFALHAFRASLVS</sequence>
<gene>
    <name evidence="2" type="ORF">BJ085DRAFT_34530</name>
</gene>
<dbReference type="InterPro" id="IPR012479">
    <property type="entry name" value="SAP30BP"/>
</dbReference>
<dbReference type="PANTHER" id="PTHR13464">
    <property type="entry name" value="TRANSCRIPTIONAL REGULATOR PROTEIN HCNGP"/>
    <property type="match status" value="1"/>
</dbReference>
<organism evidence="2 3">
    <name type="scientific">Dimargaris cristalligena</name>
    <dbReference type="NCBI Taxonomy" id="215637"/>
    <lineage>
        <taxon>Eukaryota</taxon>
        <taxon>Fungi</taxon>
        <taxon>Fungi incertae sedis</taxon>
        <taxon>Zoopagomycota</taxon>
        <taxon>Kickxellomycotina</taxon>
        <taxon>Dimargaritomycetes</taxon>
        <taxon>Dimargaritales</taxon>
        <taxon>Dimargaritaceae</taxon>
        <taxon>Dimargaris</taxon>
    </lineage>
</organism>